<proteinExistence type="predicted"/>
<dbReference type="InterPro" id="IPR025202">
    <property type="entry name" value="PLD-like_dom"/>
</dbReference>
<organism evidence="2 3">
    <name type="scientific">Agathobacter ruminis</name>
    <dbReference type="NCBI Taxonomy" id="1712665"/>
    <lineage>
        <taxon>Bacteria</taxon>
        <taxon>Bacillati</taxon>
        <taxon>Bacillota</taxon>
        <taxon>Clostridia</taxon>
        <taxon>Lachnospirales</taxon>
        <taxon>Lachnospiraceae</taxon>
        <taxon>Agathobacter</taxon>
    </lineage>
</organism>
<keyword evidence="3" id="KW-1185">Reference proteome</keyword>
<dbReference type="Gene3D" id="3.30.870.10">
    <property type="entry name" value="Endonuclease Chain A"/>
    <property type="match status" value="1"/>
</dbReference>
<dbReference type="PANTHER" id="PTHR21248">
    <property type="entry name" value="CARDIOLIPIN SYNTHASE"/>
    <property type="match status" value="1"/>
</dbReference>
<dbReference type="PANTHER" id="PTHR21248:SF12">
    <property type="entry name" value="CARDIOLIPIN SYNTHASE C"/>
    <property type="match status" value="1"/>
</dbReference>
<feature type="domain" description="Phospholipase D-like" evidence="1">
    <location>
        <begin position="59"/>
        <end position="160"/>
    </location>
</feature>
<dbReference type="SUPFAM" id="SSF56024">
    <property type="entry name" value="Phospholipase D/nuclease"/>
    <property type="match status" value="1"/>
</dbReference>
<reference evidence="2 3" key="1">
    <citation type="submission" date="2017-10" db="EMBL/GenBank/DDBJ databases">
        <title>Resolving the taxonomy of Roseburia spp., Eubacterium rectale and Agathobacter spp. through phylogenomic analysis.</title>
        <authorList>
            <person name="Sheridan P.O."/>
            <person name="Walker A.W."/>
            <person name="Duncan S.H."/>
            <person name="Scott K.P."/>
            <person name="Toole P.W.O."/>
            <person name="Luis P."/>
            <person name="Flint H.J."/>
        </authorList>
    </citation>
    <scope>NUCLEOTIDE SEQUENCE [LARGE SCALE GENOMIC DNA]</scope>
    <source>
        <strain evidence="2 3">JK623</strain>
    </source>
</reference>
<dbReference type="Pfam" id="PF13091">
    <property type="entry name" value="PLDc_2"/>
    <property type="match status" value="1"/>
</dbReference>
<dbReference type="EMBL" id="PDYG01000056">
    <property type="protein sequence ID" value="PHU37428.1"/>
    <property type="molecule type" value="Genomic_DNA"/>
</dbReference>
<evidence type="ECO:0000313" key="2">
    <source>
        <dbReference type="EMBL" id="PHU37428.1"/>
    </source>
</evidence>
<reference evidence="2 3" key="2">
    <citation type="submission" date="2017-10" db="EMBL/GenBank/DDBJ databases">
        <authorList>
            <person name="Banno H."/>
            <person name="Chua N.-H."/>
        </authorList>
    </citation>
    <scope>NUCLEOTIDE SEQUENCE [LARGE SCALE GENOMIC DNA]</scope>
    <source>
        <strain evidence="2 3">JK623</strain>
    </source>
</reference>
<dbReference type="GO" id="GO:0032049">
    <property type="term" value="P:cardiolipin biosynthetic process"/>
    <property type="evidence" value="ECO:0007669"/>
    <property type="project" value="TreeGrafter"/>
</dbReference>
<dbReference type="RefSeq" id="WP_099386309.1">
    <property type="nucleotide sequence ID" value="NZ_JANSWH010000047.1"/>
</dbReference>
<gene>
    <name evidence="2" type="ORF">CSX02_08180</name>
</gene>
<comment type="caution">
    <text evidence="2">The sequence shown here is derived from an EMBL/GenBank/DDBJ whole genome shotgun (WGS) entry which is preliminary data.</text>
</comment>
<protein>
    <recommendedName>
        <fullName evidence="1">Phospholipase D-like domain-containing protein</fullName>
    </recommendedName>
</protein>
<dbReference type="AlphaFoldDB" id="A0A2G3E2D2"/>
<accession>A0A2G3E2D2</accession>
<evidence type="ECO:0000313" key="3">
    <source>
        <dbReference type="Proteomes" id="UP000224563"/>
    </source>
</evidence>
<sequence length="386" mass="43718">MKWILAALIVLVYCYLLVAPLLRRKAIPKELQKKKDLDGECNLRIRILKDAEESFAEYLRLIDHARTSIHIVASTFEDNNVGNVMLAALYTAATKGIHVRILLDAKHIRLSRSGKQYIQCLLSMSNVTICDYARFHIWAPWRLFDCLHMDFLVADGQIAVFEQHALLVQMDEQGNPAETGTVSHLEDCFEALMAHHKTAKHHICTLANRAKTEHAKAHLDRLYQHVGRRNVSWFATEDYAEVTEPVAAAAVLYNPALFYQVTEWMRQSEEQARIQTADIKLDLYMTNRLMQLCNYGKGAILQINAPLQGRMIEKIKRTGATIEEAPDDDYGMEKGSTFSIGNTIFGLGSMSWEKRCAYVNSEIYLIYKMSASISMPNGTSGLTDSP</sequence>
<dbReference type="Proteomes" id="UP000224563">
    <property type="component" value="Unassembled WGS sequence"/>
</dbReference>
<evidence type="ECO:0000259" key="1">
    <source>
        <dbReference type="Pfam" id="PF13091"/>
    </source>
</evidence>
<name>A0A2G3E2D2_9FIRM</name>